<dbReference type="Proteomes" id="UP000828390">
    <property type="component" value="Unassembled WGS sequence"/>
</dbReference>
<protein>
    <submittedName>
        <fullName evidence="1">Uncharacterized protein</fullName>
    </submittedName>
</protein>
<name>A0A9D3YEB6_DREPO</name>
<comment type="caution">
    <text evidence="1">The sequence shown here is derived from an EMBL/GenBank/DDBJ whole genome shotgun (WGS) entry which is preliminary data.</text>
</comment>
<dbReference type="AlphaFoldDB" id="A0A9D3YEB6"/>
<sequence length="136" mass="15247">MVRKLKVVAPQKLGLPGAKAASNNICNYFQELEKILNKNSLLNAPERIFNVDESGLSTEHSPPKIVCAKNTFAQAILKDEEYYYHRGSKRRREPCTKFLHLPGKRLSDDLLDVALQGSAGGMSDNGWINRGLFQNM</sequence>
<keyword evidence="2" id="KW-1185">Reference proteome</keyword>
<dbReference type="EMBL" id="JAIWYP010000016">
    <property type="protein sequence ID" value="KAH3696960.1"/>
    <property type="molecule type" value="Genomic_DNA"/>
</dbReference>
<evidence type="ECO:0000313" key="1">
    <source>
        <dbReference type="EMBL" id="KAH3696960.1"/>
    </source>
</evidence>
<gene>
    <name evidence="1" type="ORF">DPMN_084442</name>
</gene>
<organism evidence="1 2">
    <name type="scientific">Dreissena polymorpha</name>
    <name type="common">Zebra mussel</name>
    <name type="synonym">Mytilus polymorpha</name>
    <dbReference type="NCBI Taxonomy" id="45954"/>
    <lineage>
        <taxon>Eukaryota</taxon>
        <taxon>Metazoa</taxon>
        <taxon>Spiralia</taxon>
        <taxon>Lophotrochozoa</taxon>
        <taxon>Mollusca</taxon>
        <taxon>Bivalvia</taxon>
        <taxon>Autobranchia</taxon>
        <taxon>Heteroconchia</taxon>
        <taxon>Euheterodonta</taxon>
        <taxon>Imparidentia</taxon>
        <taxon>Neoheterodontei</taxon>
        <taxon>Myida</taxon>
        <taxon>Dreissenoidea</taxon>
        <taxon>Dreissenidae</taxon>
        <taxon>Dreissena</taxon>
    </lineage>
</organism>
<reference evidence="1" key="1">
    <citation type="journal article" date="2019" name="bioRxiv">
        <title>The Genome of the Zebra Mussel, Dreissena polymorpha: A Resource for Invasive Species Research.</title>
        <authorList>
            <person name="McCartney M.A."/>
            <person name="Auch B."/>
            <person name="Kono T."/>
            <person name="Mallez S."/>
            <person name="Zhang Y."/>
            <person name="Obille A."/>
            <person name="Becker A."/>
            <person name="Abrahante J.E."/>
            <person name="Garbe J."/>
            <person name="Badalamenti J.P."/>
            <person name="Herman A."/>
            <person name="Mangelson H."/>
            <person name="Liachko I."/>
            <person name="Sullivan S."/>
            <person name="Sone E.D."/>
            <person name="Koren S."/>
            <person name="Silverstein K.A.T."/>
            <person name="Beckman K.B."/>
            <person name="Gohl D.M."/>
        </authorList>
    </citation>
    <scope>NUCLEOTIDE SEQUENCE</scope>
    <source>
        <strain evidence="1">Duluth1</strain>
        <tissue evidence="1">Whole animal</tissue>
    </source>
</reference>
<evidence type="ECO:0000313" key="2">
    <source>
        <dbReference type="Proteomes" id="UP000828390"/>
    </source>
</evidence>
<proteinExistence type="predicted"/>
<accession>A0A9D3YEB6</accession>
<reference evidence="1" key="2">
    <citation type="submission" date="2020-11" db="EMBL/GenBank/DDBJ databases">
        <authorList>
            <person name="McCartney M.A."/>
            <person name="Auch B."/>
            <person name="Kono T."/>
            <person name="Mallez S."/>
            <person name="Becker A."/>
            <person name="Gohl D.M."/>
            <person name="Silverstein K.A.T."/>
            <person name="Koren S."/>
            <person name="Bechman K.B."/>
            <person name="Herman A."/>
            <person name="Abrahante J.E."/>
            <person name="Garbe J."/>
        </authorList>
    </citation>
    <scope>NUCLEOTIDE SEQUENCE</scope>
    <source>
        <strain evidence="1">Duluth1</strain>
        <tissue evidence="1">Whole animal</tissue>
    </source>
</reference>